<evidence type="ECO:0000256" key="5">
    <source>
        <dbReference type="SAM" id="SignalP"/>
    </source>
</evidence>
<organism evidence="7 8">
    <name type="scientific">Winogradskya humida</name>
    <dbReference type="NCBI Taxonomy" id="113566"/>
    <lineage>
        <taxon>Bacteria</taxon>
        <taxon>Bacillati</taxon>
        <taxon>Actinomycetota</taxon>
        <taxon>Actinomycetes</taxon>
        <taxon>Micromonosporales</taxon>
        <taxon>Micromonosporaceae</taxon>
        <taxon>Winogradskya</taxon>
    </lineage>
</organism>
<feature type="domain" description="PBP" evidence="6">
    <location>
        <begin position="39"/>
        <end position="328"/>
    </location>
</feature>
<dbReference type="NCBIfam" id="TIGR00975">
    <property type="entry name" value="3a0107s03"/>
    <property type="match status" value="1"/>
</dbReference>
<feature type="chain" id="PRO_5046025553" description="Phosphate-binding protein" evidence="5">
    <location>
        <begin position="19"/>
        <end position="358"/>
    </location>
</feature>
<evidence type="ECO:0000256" key="2">
    <source>
        <dbReference type="ARBA" id="ARBA00022448"/>
    </source>
</evidence>
<dbReference type="InterPro" id="IPR024370">
    <property type="entry name" value="PBP_domain"/>
</dbReference>
<comment type="caution">
    <text evidence="7">The sequence shown here is derived from an EMBL/GenBank/DDBJ whole genome shotgun (WGS) entry which is preliminary data.</text>
</comment>
<dbReference type="PIRSF" id="PIRSF002756">
    <property type="entry name" value="PstS"/>
    <property type="match status" value="1"/>
</dbReference>
<accession>A0ABQ3ZUP1</accession>
<reference evidence="7 8" key="1">
    <citation type="submission" date="2021-01" db="EMBL/GenBank/DDBJ databases">
        <title>Whole genome shotgun sequence of Actinoplanes humidus NBRC 14915.</title>
        <authorList>
            <person name="Komaki H."/>
            <person name="Tamura T."/>
        </authorList>
    </citation>
    <scope>NUCLEOTIDE SEQUENCE [LARGE SCALE GENOMIC DNA]</scope>
    <source>
        <strain evidence="7 8">NBRC 14915</strain>
    </source>
</reference>
<dbReference type="PROSITE" id="PS51257">
    <property type="entry name" value="PROKAR_LIPOPROTEIN"/>
    <property type="match status" value="1"/>
</dbReference>
<dbReference type="InterPro" id="IPR005673">
    <property type="entry name" value="ABC_phos-bd_PstS"/>
</dbReference>
<keyword evidence="3 4" id="KW-0592">Phosphate transport</keyword>
<protein>
    <recommendedName>
        <fullName evidence="4">Phosphate-binding protein</fullName>
    </recommendedName>
</protein>
<keyword evidence="5" id="KW-0732">Signal</keyword>
<dbReference type="SUPFAM" id="SSF53850">
    <property type="entry name" value="Periplasmic binding protein-like II"/>
    <property type="match status" value="1"/>
</dbReference>
<evidence type="ECO:0000256" key="4">
    <source>
        <dbReference type="PIRNR" id="PIRNR002756"/>
    </source>
</evidence>
<dbReference type="Proteomes" id="UP000603200">
    <property type="component" value="Unassembled WGS sequence"/>
</dbReference>
<dbReference type="RefSeq" id="WP_203839392.1">
    <property type="nucleotide sequence ID" value="NZ_BOMN01000070.1"/>
</dbReference>
<evidence type="ECO:0000313" key="8">
    <source>
        <dbReference type="Proteomes" id="UP000603200"/>
    </source>
</evidence>
<dbReference type="EMBL" id="BOMN01000070">
    <property type="protein sequence ID" value="GIE22305.1"/>
    <property type="molecule type" value="Genomic_DNA"/>
</dbReference>
<keyword evidence="8" id="KW-1185">Reference proteome</keyword>
<gene>
    <name evidence="7" type="ORF">Ahu01nite_054070</name>
</gene>
<sequence>MKVAATGVAVVLALGGCAAVGGAVVGEGAADESRVQIECGAGAVAGSGSSAQASVVNTWIKVYQAACGEATVGYDSVGSGAGVAAFLAGKADFAGSDSPLSAAEQQRATERCHGVPAVHLPMVVGPVALAYNVAGVSELRLRPATIARIFAGTITVWNDPVIVAENPGSTLPATRIQTVHRADSSGTTDNFTAFLAAAAGKDWRYGRGGKWLAPGGTAARGSNRVATAIARADGAIGYVERSYATFHHLGAARVGNSSGEFVALTDDAVATTVAGAGNDDLRLGIDYATASAGAYPIVLVTYEIICGSGHQPDRLGVLKGFLGYTASADGQRDAAGAGYVPLPEEVRAQVATAAAALT</sequence>
<dbReference type="PANTHER" id="PTHR42996">
    <property type="entry name" value="PHOSPHATE-BINDING PROTEIN PSTS"/>
    <property type="match status" value="1"/>
</dbReference>
<dbReference type="Pfam" id="PF12849">
    <property type="entry name" value="PBP_like_2"/>
    <property type="match status" value="1"/>
</dbReference>
<name>A0ABQ3ZUP1_9ACTN</name>
<proteinExistence type="inferred from homology"/>
<dbReference type="InterPro" id="IPR050962">
    <property type="entry name" value="Phosphate-bind_PstS"/>
</dbReference>
<dbReference type="CDD" id="cd13565">
    <property type="entry name" value="PBP2_PstS"/>
    <property type="match status" value="1"/>
</dbReference>
<keyword evidence="2 4" id="KW-0813">Transport</keyword>
<evidence type="ECO:0000256" key="1">
    <source>
        <dbReference type="ARBA" id="ARBA00008725"/>
    </source>
</evidence>
<comment type="similarity">
    <text evidence="1 4">Belongs to the PstS family.</text>
</comment>
<dbReference type="PANTHER" id="PTHR42996:SF1">
    <property type="entry name" value="PHOSPHATE-BINDING PROTEIN PSTS"/>
    <property type="match status" value="1"/>
</dbReference>
<evidence type="ECO:0000259" key="6">
    <source>
        <dbReference type="Pfam" id="PF12849"/>
    </source>
</evidence>
<evidence type="ECO:0000256" key="3">
    <source>
        <dbReference type="ARBA" id="ARBA00022592"/>
    </source>
</evidence>
<dbReference type="Gene3D" id="3.40.190.10">
    <property type="entry name" value="Periplasmic binding protein-like II"/>
    <property type="match status" value="2"/>
</dbReference>
<evidence type="ECO:0000313" key="7">
    <source>
        <dbReference type="EMBL" id="GIE22305.1"/>
    </source>
</evidence>
<feature type="signal peptide" evidence="5">
    <location>
        <begin position="1"/>
        <end position="18"/>
    </location>
</feature>